<dbReference type="RefSeq" id="WP_151521948.1">
    <property type="nucleotide sequence ID" value="NZ_WBPL01000015.1"/>
</dbReference>
<reference evidence="2 3" key="1">
    <citation type="submission" date="2019-10" db="EMBL/GenBank/DDBJ databases">
        <title>Bacillus from the desert of Cuatro Cinegas, Coahuila.</title>
        <authorList>
            <person name="Olmedo-Alvarez G."/>
            <person name="Saldana S."/>
            <person name="Barcelo D."/>
        </authorList>
    </citation>
    <scope>NUCLEOTIDE SEQUENCE [LARGE SCALE GENOMIC DNA]</scope>
    <source>
        <strain evidence="2 3">CH417_13T</strain>
    </source>
</reference>
<gene>
    <name evidence="2" type="ORF">F8172_14915</name>
</gene>
<feature type="transmembrane region" description="Helical" evidence="1">
    <location>
        <begin position="190"/>
        <end position="215"/>
    </location>
</feature>
<keyword evidence="1" id="KW-1133">Transmembrane helix</keyword>
<comment type="caution">
    <text evidence="2">The sequence shown here is derived from an EMBL/GenBank/DDBJ whole genome shotgun (WGS) entry which is preliminary data.</text>
</comment>
<keyword evidence="1" id="KW-0472">Membrane</keyword>
<evidence type="ECO:0000313" key="2">
    <source>
        <dbReference type="EMBL" id="KAB2395362.1"/>
    </source>
</evidence>
<accession>A0A9W7QFI1</accession>
<dbReference type="EMBL" id="WBPP01000017">
    <property type="protein sequence ID" value="KAB2395362.1"/>
    <property type="molecule type" value="Genomic_DNA"/>
</dbReference>
<organism evidence="2 3">
    <name type="scientific">Bacillus cereus</name>
    <dbReference type="NCBI Taxonomy" id="1396"/>
    <lineage>
        <taxon>Bacteria</taxon>
        <taxon>Bacillati</taxon>
        <taxon>Bacillota</taxon>
        <taxon>Bacilli</taxon>
        <taxon>Bacillales</taxon>
        <taxon>Bacillaceae</taxon>
        <taxon>Bacillus</taxon>
        <taxon>Bacillus cereus group</taxon>
    </lineage>
</organism>
<protein>
    <submittedName>
        <fullName evidence="2">Uncharacterized protein</fullName>
    </submittedName>
</protein>
<evidence type="ECO:0000256" key="1">
    <source>
        <dbReference type="SAM" id="Phobius"/>
    </source>
</evidence>
<proteinExistence type="predicted"/>
<sequence length="262" mass="30959">MGNIIINFSKLSMYKILLGKKFIGTLVYLFILPFLIIKLSNWSADSNAWNSIFFIFGNRYIYFLSLITPFLLLLDEIENGNNIQYCVNRFLKKKHVILSQILTMFMISIILTIYLFSVVVGQSFLFLGFDLDWSIETQQQLDFYTSFASSLTPLESLPFFILRYFFSLIFIGSFYFYWQSITNRGYMRIGMLLILFYLFANAVFNFINIPVLSIIDISQSFVYQYKQEKEIVPYLAQNHCWLLGFCLILQFYALLLCKKVRY</sequence>
<name>A0A9W7QFI1_BACCE</name>
<dbReference type="Proteomes" id="UP000475765">
    <property type="component" value="Unassembled WGS sequence"/>
</dbReference>
<feature type="transmembrane region" description="Helical" evidence="1">
    <location>
        <begin position="21"/>
        <end position="40"/>
    </location>
</feature>
<dbReference type="AlphaFoldDB" id="A0A9W7QFI1"/>
<feature type="transmembrane region" description="Helical" evidence="1">
    <location>
        <begin position="52"/>
        <end position="74"/>
    </location>
</feature>
<feature type="transmembrane region" description="Helical" evidence="1">
    <location>
        <begin position="95"/>
        <end position="116"/>
    </location>
</feature>
<keyword evidence="1" id="KW-0812">Transmembrane</keyword>
<feature type="transmembrane region" description="Helical" evidence="1">
    <location>
        <begin position="157"/>
        <end position="178"/>
    </location>
</feature>
<evidence type="ECO:0000313" key="3">
    <source>
        <dbReference type="Proteomes" id="UP000475765"/>
    </source>
</evidence>
<feature type="transmembrane region" description="Helical" evidence="1">
    <location>
        <begin position="235"/>
        <end position="257"/>
    </location>
</feature>